<keyword evidence="1" id="KW-0560">Oxidoreductase</keyword>
<dbReference type="EMBL" id="FZOF01000024">
    <property type="protein sequence ID" value="SNT41570.1"/>
    <property type="molecule type" value="Genomic_DNA"/>
</dbReference>
<feature type="domain" description="Luciferase-like" evidence="2">
    <location>
        <begin position="20"/>
        <end position="232"/>
    </location>
</feature>
<dbReference type="InterPro" id="IPR050564">
    <property type="entry name" value="F420-G6PD/mer"/>
</dbReference>
<evidence type="ECO:0000313" key="3">
    <source>
        <dbReference type="EMBL" id="SNT41570.1"/>
    </source>
</evidence>
<reference evidence="3 4" key="1">
    <citation type="submission" date="2017-06" db="EMBL/GenBank/DDBJ databases">
        <authorList>
            <person name="Kim H.J."/>
            <person name="Triplett B.A."/>
        </authorList>
    </citation>
    <scope>NUCLEOTIDE SEQUENCE [LARGE SCALE GENOMIC DNA]</scope>
    <source>
        <strain evidence="3 4">CGMCC 4.1858</strain>
    </source>
</reference>
<evidence type="ECO:0000259" key="2">
    <source>
        <dbReference type="Pfam" id="PF00296"/>
    </source>
</evidence>
<dbReference type="RefSeq" id="WP_179280080.1">
    <property type="nucleotide sequence ID" value="NZ_FZOF01000024.1"/>
</dbReference>
<dbReference type="GO" id="GO:0004497">
    <property type="term" value="F:monooxygenase activity"/>
    <property type="evidence" value="ECO:0007669"/>
    <property type="project" value="UniProtKB-KW"/>
</dbReference>
<evidence type="ECO:0000313" key="4">
    <source>
        <dbReference type="Proteomes" id="UP000198280"/>
    </source>
</evidence>
<sequence>MDTTDRAQRLRFGLSLDPDAGRLPETLELAAAADAAGLDLLALQDHPYQPGHLDALTLAALVAARTSRISVFTDVADLRLRPPVMLAKAAASLAAASGGRFRLGVGGGGIPEAIGSMGAPPMPPREVVAYTEESLQVMRTALDGGPVRHRGEVLTVPGYQAGPVPPRRVELWLGGQRPRMLAVAGRAADGWISPLNIYVPPQEVPERQRIVDEAARAAGRDPARVRRIYNVIGVIGGSGAPGLNGDVDRWADTLAEWATALRFDTFVFWPVTAHRRQLEVFAGEVVPAVRERVAR</sequence>
<dbReference type="InterPro" id="IPR036661">
    <property type="entry name" value="Luciferase-like_sf"/>
</dbReference>
<dbReference type="Gene3D" id="3.20.20.30">
    <property type="entry name" value="Luciferase-like domain"/>
    <property type="match status" value="1"/>
</dbReference>
<dbReference type="AlphaFoldDB" id="A0A239MGD9"/>
<dbReference type="PANTHER" id="PTHR43244">
    <property type="match status" value="1"/>
</dbReference>
<dbReference type="PANTHER" id="PTHR43244:SF1">
    <property type="entry name" value="5,10-METHYLENETETRAHYDROMETHANOPTERIN REDUCTASE"/>
    <property type="match status" value="1"/>
</dbReference>
<gene>
    <name evidence="3" type="ORF">SAMN05216252_12460</name>
</gene>
<dbReference type="GO" id="GO:0016705">
    <property type="term" value="F:oxidoreductase activity, acting on paired donors, with incorporation or reduction of molecular oxygen"/>
    <property type="evidence" value="ECO:0007669"/>
    <property type="project" value="InterPro"/>
</dbReference>
<protein>
    <submittedName>
        <fullName evidence="3">Luciferase-like monooxygenase</fullName>
    </submittedName>
</protein>
<proteinExistence type="predicted"/>
<accession>A0A239MGD9</accession>
<keyword evidence="4" id="KW-1185">Reference proteome</keyword>
<dbReference type="SUPFAM" id="SSF51679">
    <property type="entry name" value="Bacterial luciferase-like"/>
    <property type="match status" value="1"/>
</dbReference>
<evidence type="ECO:0000256" key="1">
    <source>
        <dbReference type="ARBA" id="ARBA00023002"/>
    </source>
</evidence>
<organism evidence="3 4">
    <name type="scientific">Actinacidiphila glaucinigra</name>
    <dbReference type="NCBI Taxonomy" id="235986"/>
    <lineage>
        <taxon>Bacteria</taxon>
        <taxon>Bacillati</taxon>
        <taxon>Actinomycetota</taxon>
        <taxon>Actinomycetes</taxon>
        <taxon>Kitasatosporales</taxon>
        <taxon>Streptomycetaceae</taxon>
        <taxon>Actinacidiphila</taxon>
    </lineage>
</organism>
<dbReference type="Pfam" id="PF00296">
    <property type="entry name" value="Bac_luciferase"/>
    <property type="match status" value="1"/>
</dbReference>
<name>A0A239MGD9_9ACTN</name>
<dbReference type="Proteomes" id="UP000198280">
    <property type="component" value="Unassembled WGS sequence"/>
</dbReference>
<keyword evidence="3" id="KW-0503">Monooxygenase</keyword>
<dbReference type="CDD" id="cd01097">
    <property type="entry name" value="Tetrahydromethanopterin_reductase"/>
    <property type="match status" value="1"/>
</dbReference>
<dbReference type="InterPro" id="IPR011251">
    <property type="entry name" value="Luciferase-like_dom"/>
</dbReference>